<dbReference type="SUPFAM" id="SSF52980">
    <property type="entry name" value="Restriction endonuclease-like"/>
    <property type="match status" value="1"/>
</dbReference>
<dbReference type="SUPFAM" id="SSF47413">
    <property type="entry name" value="lambda repressor-like DNA-binding domains"/>
    <property type="match status" value="1"/>
</dbReference>
<dbReference type="GO" id="GO:0004519">
    <property type="term" value="F:endonuclease activity"/>
    <property type="evidence" value="ECO:0007669"/>
    <property type="project" value="UniProtKB-KW"/>
</dbReference>
<dbReference type="SMART" id="SM00530">
    <property type="entry name" value="HTH_XRE"/>
    <property type="match status" value="1"/>
</dbReference>
<dbReference type="Gene3D" id="3.90.1570.10">
    <property type="entry name" value="tt1808, chain A"/>
    <property type="match status" value="1"/>
</dbReference>
<dbReference type="GO" id="GO:0003677">
    <property type="term" value="F:DNA binding"/>
    <property type="evidence" value="ECO:0007669"/>
    <property type="project" value="InterPro"/>
</dbReference>
<protein>
    <submittedName>
        <fullName evidence="2">Uma2 family endonuclease</fullName>
    </submittedName>
</protein>
<keyword evidence="2" id="KW-0255">Endonuclease</keyword>
<dbReference type="InterPro" id="IPR001387">
    <property type="entry name" value="Cro/C1-type_HTH"/>
</dbReference>
<feature type="domain" description="HTH cro/C1-type" evidence="1">
    <location>
        <begin position="6"/>
        <end position="67"/>
    </location>
</feature>
<reference evidence="2" key="2">
    <citation type="submission" date="2021-04" db="EMBL/GenBank/DDBJ databases">
        <authorList>
            <person name="Gilroy R."/>
        </authorList>
    </citation>
    <scope>NUCLEOTIDE SEQUENCE</scope>
    <source>
        <strain evidence="2">ChiW19-954</strain>
    </source>
</reference>
<comment type="caution">
    <text evidence="2">The sequence shown here is derived from an EMBL/GenBank/DDBJ whole genome shotgun (WGS) entry which is preliminary data.</text>
</comment>
<dbReference type="Gene3D" id="1.10.260.40">
    <property type="entry name" value="lambda repressor-like DNA-binding domains"/>
    <property type="match status" value="1"/>
</dbReference>
<dbReference type="InterPro" id="IPR011335">
    <property type="entry name" value="Restrct_endonuc-II-like"/>
</dbReference>
<organism evidence="2 3">
    <name type="scientific">Candidatus Mediterraneibacter faecipullorum</name>
    <dbReference type="NCBI Taxonomy" id="2838670"/>
    <lineage>
        <taxon>Bacteria</taxon>
        <taxon>Bacillati</taxon>
        <taxon>Bacillota</taxon>
        <taxon>Clostridia</taxon>
        <taxon>Lachnospirales</taxon>
        <taxon>Lachnospiraceae</taxon>
        <taxon>Mediterraneibacter</taxon>
    </lineage>
</organism>
<dbReference type="InterPro" id="IPR008538">
    <property type="entry name" value="Uma2"/>
</dbReference>
<accession>A0A9D2NNB8</accession>
<gene>
    <name evidence="2" type="ORF">H9758_12725</name>
</gene>
<keyword evidence="2" id="KW-0378">Hydrolase</keyword>
<evidence type="ECO:0000313" key="3">
    <source>
        <dbReference type="Proteomes" id="UP000823890"/>
    </source>
</evidence>
<name>A0A9D2NNB8_9FIRM</name>
<reference evidence="2" key="1">
    <citation type="journal article" date="2021" name="PeerJ">
        <title>Extensive microbial diversity within the chicken gut microbiome revealed by metagenomics and culture.</title>
        <authorList>
            <person name="Gilroy R."/>
            <person name="Ravi A."/>
            <person name="Getino M."/>
            <person name="Pursley I."/>
            <person name="Horton D.L."/>
            <person name="Alikhan N.F."/>
            <person name="Baker D."/>
            <person name="Gharbi K."/>
            <person name="Hall N."/>
            <person name="Watson M."/>
            <person name="Adriaenssens E.M."/>
            <person name="Foster-Nyarko E."/>
            <person name="Jarju S."/>
            <person name="Secka A."/>
            <person name="Antonio M."/>
            <person name="Oren A."/>
            <person name="Chaudhuri R.R."/>
            <person name="La Ragione R."/>
            <person name="Hildebrand F."/>
            <person name="Pallen M.J."/>
        </authorList>
    </citation>
    <scope>NUCLEOTIDE SEQUENCE</scope>
    <source>
        <strain evidence="2">ChiW19-954</strain>
    </source>
</reference>
<dbReference type="PANTHER" id="PTHR34107:SF4">
    <property type="entry name" value="SLL1222 PROTEIN"/>
    <property type="match status" value="1"/>
</dbReference>
<dbReference type="PROSITE" id="PS50943">
    <property type="entry name" value="HTH_CROC1"/>
    <property type="match status" value="1"/>
</dbReference>
<keyword evidence="2" id="KW-0540">Nuclease</keyword>
<dbReference type="CDD" id="cd06260">
    <property type="entry name" value="DUF820-like"/>
    <property type="match status" value="1"/>
</dbReference>
<dbReference type="InterPro" id="IPR012296">
    <property type="entry name" value="Nuclease_put_TT1808"/>
</dbReference>
<dbReference type="AlphaFoldDB" id="A0A9D2NNB8"/>
<dbReference type="Pfam" id="PF01381">
    <property type="entry name" value="HTH_3"/>
    <property type="match status" value="1"/>
</dbReference>
<dbReference type="InterPro" id="IPR010982">
    <property type="entry name" value="Lambda_DNA-bd_dom_sf"/>
</dbReference>
<sequence>MDISDLKKLKKEAGLTNAEIAELSGIPVSTVNKIFSGATKNPRYATLLAIEQVLTTKEKIPFTYDKLKEEPSIVRDASAPYMYSAREYDGEDIEKLSEWSRAELINGKLYMLSAPNRLHQYFVAELLFEIKSYIRKNNGKCDVYASPFDVRLFGDDSTIMQPDILVVCNKDILTDKGCSGAPDWVIEIVSKSNSSHDYVRKLIQYQKACVRECWIVDPFQELISVFNFEDAKKSGEYNYGEPVPSGVLEGLEIRFGEVVEGY</sequence>
<evidence type="ECO:0000313" key="2">
    <source>
        <dbReference type="EMBL" id="HJC35432.1"/>
    </source>
</evidence>
<dbReference type="EMBL" id="DWWO01000150">
    <property type="protein sequence ID" value="HJC35432.1"/>
    <property type="molecule type" value="Genomic_DNA"/>
</dbReference>
<dbReference type="Proteomes" id="UP000823890">
    <property type="component" value="Unassembled WGS sequence"/>
</dbReference>
<dbReference type="Pfam" id="PF05685">
    <property type="entry name" value="Uma2"/>
    <property type="match status" value="1"/>
</dbReference>
<proteinExistence type="predicted"/>
<dbReference type="CDD" id="cd00093">
    <property type="entry name" value="HTH_XRE"/>
    <property type="match status" value="1"/>
</dbReference>
<evidence type="ECO:0000259" key="1">
    <source>
        <dbReference type="PROSITE" id="PS50943"/>
    </source>
</evidence>
<dbReference type="PANTHER" id="PTHR34107">
    <property type="entry name" value="SLL0198 PROTEIN-RELATED"/>
    <property type="match status" value="1"/>
</dbReference>